<feature type="binding site" evidence="1">
    <location>
        <position position="180"/>
    </location>
    <ligand>
        <name>Zn(2+)</name>
        <dbReference type="ChEBI" id="CHEBI:29105"/>
    </ligand>
</feature>
<comment type="caution">
    <text evidence="2">The sequence shown here is derived from an EMBL/GenBank/DDBJ whole genome shotgun (WGS) entry which is preliminary data.</text>
</comment>
<keyword evidence="3" id="KW-1185">Reference proteome</keyword>
<organism evidence="2 3">
    <name type="scientific">Halalkalibacter oceani</name>
    <dbReference type="NCBI Taxonomy" id="1653776"/>
    <lineage>
        <taxon>Bacteria</taxon>
        <taxon>Bacillati</taxon>
        <taxon>Bacillota</taxon>
        <taxon>Bacilli</taxon>
        <taxon>Bacillales</taxon>
        <taxon>Bacillaceae</taxon>
        <taxon>Halalkalibacter</taxon>
    </lineage>
</organism>
<gene>
    <name evidence="2" type="ORF">M3202_20210</name>
</gene>
<dbReference type="InterPro" id="IPR011257">
    <property type="entry name" value="DNA_glycosylase"/>
</dbReference>
<dbReference type="GO" id="GO:0046872">
    <property type="term" value="F:metal ion binding"/>
    <property type="evidence" value="ECO:0007669"/>
    <property type="project" value="UniProtKB-KW"/>
</dbReference>
<dbReference type="GO" id="GO:0006284">
    <property type="term" value="P:base-excision repair"/>
    <property type="evidence" value="ECO:0007669"/>
    <property type="project" value="InterPro"/>
</dbReference>
<sequence>MKKTCSWPNGNPLMQAYHDEEWCVPSYDDRYIFELLTLEGAQAGLSWQIVLSKRAGYQEAFQHFDIAYCAELTDADLQTIKEQYHVIKHLAKLESVRTNARAILNIQEEFGSFSDFLWRYVDGTPIINHWENEGEIPAQTALSKQISTDLKKRNFKFVGPVTTYSFMQAIGLVDDHIRMCAFHTANRVRAK</sequence>
<dbReference type="Pfam" id="PF03352">
    <property type="entry name" value="Adenine_glyco"/>
    <property type="match status" value="1"/>
</dbReference>
<dbReference type="EMBL" id="JAMBOL010000036">
    <property type="protein sequence ID" value="MCM3716373.1"/>
    <property type="molecule type" value="Genomic_DNA"/>
</dbReference>
<dbReference type="Proteomes" id="UP001139179">
    <property type="component" value="Unassembled WGS sequence"/>
</dbReference>
<reference evidence="2" key="1">
    <citation type="submission" date="2022-05" db="EMBL/GenBank/DDBJ databases">
        <title>Comparative Genomics of Spacecraft Associated Microbes.</title>
        <authorList>
            <person name="Tran M.T."/>
            <person name="Wright A."/>
            <person name="Seuylemezian A."/>
            <person name="Eisen J."/>
            <person name="Coil D."/>
        </authorList>
    </citation>
    <scope>NUCLEOTIDE SEQUENCE</scope>
    <source>
        <strain evidence="2">214.1.1</strain>
    </source>
</reference>
<feature type="binding site" evidence="1">
    <location>
        <position position="5"/>
    </location>
    <ligand>
        <name>Zn(2+)</name>
        <dbReference type="ChEBI" id="CHEBI:29105"/>
    </ligand>
</feature>
<proteinExistence type="predicted"/>
<keyword evidence="1" id="KW-0479">Metal-binding</keyword>
<feature type="binding site" evidence="1">
    <location>
        <position position="18"/>
    </location>
    <ligand>
        <name>Zn(2+)</name>
        <dbReference type="ChEBI" id="CHEBI:29105"/>
    </ligand>
</feature>
<protein>
    <submittedName>
        <fullName evidence="2">DNA-3-methyladenine glycosylase I</fullName>
    </submittedName>
</protein>
<evidence type="ECO:0000313" key="2">
    <source>
        <dbReference type="EMBL" id="MCM3716373.1"/>
    </source>
</evidence>
<dbReference type="Gene3D" id="1.10.340.30">
    <property type="entry name" value="Hypothetical protein, domain 2"/>
    <property type="match status" value="1"/>
</dbReference>
<dbReference type="InterPro" id="IPR052891">
    <property type="entry name" value="DNA-3mA_glycosylase"/>
</dbReference>
<feature type="binding site" evidence="1">
    <location>
        <position position="176"/>
    </location>
    <ligand>
        <name>Zn(2+)</name>
        <dbReference type="ChEBI" id="CHEBI:29105"/>
    </ligand>
</feature>
<dbReference type="InterPro" id="IPR005019">
    <property type="entry name" value="Adenine_glyco"/>
</dbReference>
<evidence type="ECO:0000313" key="3">
    <source>
        <dbReference type="Proteomes" id="UP001139179"/>
    </source>
</evidence>
<accession>A0A9X2DU19</accession>
<dbReference type="PANTHER" id="PTHR30037">
    <property type="entry name" value="DNA-3-METHYLADENINE GLYCOSYLASE 1"/>
    <property type="match status" value="1"/>
</dbReference>
<dbReference type="AlphaFoldDB" id="A0A9X2DU19"/>
<evidence type="ECO:0000256" key="1">
    <source>
        <dbReference type="PIRSR" id="PIRSR605019-1"/>
    </source>
</evidence>
<keyword evidence="1" id="KW-0862">Zinc</keyword>
<dbReference type="PANTHER" id="PTHR30037:SF4">
    <property type="entry name" value="DNA-3-METHYLADENINE GLYCOSYLASE I"/>
    <property type="match status" value="1"/>
</dbReference>
<name>A0A9X2DU19_9BACI</name>
<dbReference type="SUPFAM" id="SSF48150">
    <property type="entry name" value="DNA-glycosylase"/>
    <property type="match status" value="1"/>
</dbReference>
<dbReference type="RefSeq" id="WP_251225050.1">
    <property type="nucleotide sequence ID" value="NZ_JAMBOL010000036.1"/>
</dbReference>
<dbReference type="GO" id="GO:0008725">
    <property type="term" value="F:DNA-3-methyladenine glycosylase activity"/>
    <property type="evidence" value="ECO:0007669"/>
    <property type="project" value="InterPro"/>
</dbReference>